<proteinExistence type="predicted"/>
<reference evidence="1" key="1">
    <citation type="submission" date="2018-05" db="EMBL/GenBank/DDBJ databases">
        <authorList>
            <person name="Lanie J.A."/>
            <person name="Ng W.-L."/>
            <person name="Kazmierczak K.M."/>
            <person name="Andrzejewski T.M."/>
            <person name="Davidsen T.M."/>
            <person name="Wayne K.J."/>
            <person name="Tettelin H."/>
            <person name="Glass J.I."/>
            <person name="Rusch D."/>
            <person name="Podicherti R."/>
            <person name="Tsui H.-C.T."/>
            <person name="Winkler M.E."/>
        </authorList>
    </citation>
    <scope>NUCLEOTIDE SEQUENCE</scope>
</reference>
<accession>A0A382NKM4</accession>
<gene>
    <name evidence="1" type="ORF">METZ01_LOCUS313892</name>
</gene>
<name>A0A382NKM4_9ZZZZ</name>
<feature type="non-terminal residue" evidence="1">
    <location>
        <position position="73"/>
    </location>
</feature>
<organism evidence="1">
    <name type="scientific">marine metagenome</name>
    <dbReference type="NCBI Taxonomy" id="408172"/>
    <lineage>
        <taxon>unclassified sequences</taxon>
        <taxon>metagenomes</taxon>
        <taxon>ecological metagenomes</taxon>
    </lineage>
</organism>
<dbReference type="EMBL" id="UINC01100744">
    <property type="protein sequence ID" value="SVC61038.1"/>
    <property type="molecule type" value="Genomic_DNA"/>
</dbReference>
<dbReference type="AlphaFoldDB" id="A0A382NKM4"/>
<sequence>MSYNILIGTPAYGGQVHTDYVKSILPLQSVGVNFNTIFVGNQSLITRARNEIFSMFVSEKAKGFSHLLFLDAD</sequence>
<evidence type="ECO:0000313" key="1">
    <source>
        <dbReference type="EMBL" id="SVC61038.1"/>
    </source>
</evidence>
<protein>
    <submittedName>
        <fullName evidence="1">Uncharacterized protein</fullName>
    </submittedName>
</protein>